<dbReference type="AlphaFoldDB" id="A0A9E7D4D8"/>
<evidence type="ECO:0000256" key="6">
    <source>
        <dbReference type="ARBA" id="ARBA00022989"/>
    </source>
</evidence>
<dbReference type="EMBL" id="CP083239">
    <property type="protein sequence ID" value="UOK69875.1"/>
    <property type="molecule type" value="Genomic_DNA"/>
</dbReference>
<reference evidence="10" key="1">
    <citation type="submission" date="2021-09" db="EMBL/GenBank/DDBJ databases">
        <title>Network and meta-omics reveal the key degrader and cooperation patterns in an efficient 1,4-dioxane-degrading microbial community.</title>
        <authorList>
            <person name="Dai C."/>
        </authorList>
    </citation>
    <scope>NUCLEOTIDE SEQUENCE</scope>
    <source>
        <strain evidence="10">ZM13</strain>
    </source>
</reference>
<name>A0A9E7D4D8_9HYPH</name>
<accession>A0A9E7D4D8</accession>
<dbReference type="GO" id="GO:0030395">
    <property type="term" value="F:lactose binding"/>
    <property type="evidence" value="ECO:0007669"/>
    <property type="project" value="TreeGrafter"/>
</dbReference>
<keyword evidence="6 8" id="KW-1133">Transmembrane helix</keyword>
<feature type="transmembrane region" description="Helical" evidence="8">
    <location>
        <begin position="331"/>
        <end position="354"/>
    </location>
</feature>
<feature type="transmembrane region" description="Helical" evidence="8">
    <location>
        <begin position="360"/>
        <end position="380"/>
    </location>
</feature>
<dbReference type="Pfam" id="PF12832">
    <property type="entry name" value="MFS_1_like"/>
    <property type="match status" value="1"/>
</dbReference>
<keyword evidence="4" id="KW-0997">Cell inner membrane</keyword>
<evidence type="ECO:0000256" key="3">
    <source>
        <dbReference type="ARBA" id="ARBA00022475"/>
    </source>
</evidence>
<gene>
    <name evidence="10" type="ORF">K9D25_14160</name>
</gene>
<dbReference type="KEGG" id="apol:K9D25_14160"/>
<feature type="transmembrane region" description="Helical" evidence="8">
    <location>
        <begin position="97"/>
        <end position="121"/>
    </location>
</feature>
<feature type="transmembrane region" description="Helical" evidence="8">
    <location>
        <begin position="74"/>
        <end position="91"/>
    </location>
</feature>
<evidence type="ECO:0000256" key="7">
    <source>
        <dbReference type="ARBA" id="ARBA00023136"/>
    </source>
</evidence>
<evidence type="ECO:0000259" key="9">
    <source>
        <dbReference type="Pfam" id="PF12832"/>
    </source>
</evidence>
<dbReference type="GO" id="GO:0015528">
    <property type="term" value="F:lactose:proton symporter activity"/>
    <property type="evidence" value="ECO:0007669"/>
    <property type="project" value="TreeGrafter"/>
</dbReference>
<feature type="domain" description="Major facilitator superfamily associated" evidence="9">
    <location>
        <begin position="12"/>
        <end position="363"/>
    </location>
</feature>
<feature type="transmembrane region" description="Helical" evidence="8">
    <location>
        <begin position="238"/>
        <end position="260"/>
    </location>
</feature>
<feature type="transmembrane region" description="Helical" evidence="8">
    <location>
        <begin position="198"/>
        <end position="218"/>
    </location>
</feature>
<dbReference type="PIRSF" id="PIRSF004925">
    <property type="entry name" value="HcaT"/>
    <property type="match status" value="1"/>
</dbReference>
<feature type="transmembrane region" description="Helical" evidence="8">
    <location>
        <begin position="165"/>
        <end position="186"/>
    </location>
</feature>
<dbReference type="NCBIfam" id="NF037955">
    <property type="entry name" value="mfs"/>
    <property type="match status" value="1"/>
</dbReference>
<evidence type="ECO:0000313" key="11">
    <source>
        <dbReference type="Proteomes" id="UP000831684"/>
    </source>
</evidence>
<keyword evidence="7 8" id="KW-0472">Membrane</keyword>
<dbReference type="InterPro" id="IPR024989">
    <property type="entry name" value="MFS_assoc_dom"/>
</dbReference>
<keyword evidence="5 8" id="KW-0812">Transmembrane</keyword>
<proteinExistence type="predicted"/>
<sequence>MPLIAPRHAIAAVYAGLFFGIGVFMPFFPVWLEGRGFDAAMIALALAVPQVVRLVTMPLGGLLADRSGRPRATLIVYAAATALCFAGIAFAPSATFILIGLGLAAVFWQPSLPVLDAYAVARRREGLIDYGRVRLWGSAAFIGGNLLAGGLLGGAFLVAVPPDTVIWLIAGASIAAALAAATLREVRPAPHETARPSGFALAGLAPVLFVGMAAAALVQGSHAVLYAFASLMWQGKGLSSTLIGLLWSLGVLAEVVLFHYGTRVTRRLGPERLLLIGGLAGVLRFAVMATDPPLLLLLLLQPLHAFTFGCTYLGAVELVARHAPPGRGASVQALAAWATAIAMAGATLAAGPLWQAFGPGAFFASSGLALAGTGLALVAGRLRQPHSAGSGG</sequence>
<dbReference type="RefSeq" id="WP_244376170.1">
    <property type="nucleotide sequence ID" value="NZ_CP083239.1"/>
</dbReference>
<dbReference type="InterPro" id="IPR036259">
    <property type="entry name" value="MFS_trans_sf"/>
</dbReference>
<dbReference type="PANTHER" id="PTHR23522:SF10">
    <property type="entry name" value="3-PHENYLPROPIONIC ACID TRANSPORTER-RELATED"/>
    <property type="match status" value="1"/>
</dbReference>
<organism evidence="10 11">
    <name type="scientific">Ancylobacter polymorphus</name>
    <dbReference type="NCBI Taxonomy" id="223390"/>
    <lineage>
        <taxon>Bacteria</taxon>
        <taxon>Pseudomonadati</taxon>
        <taxon>Pseudomonadota</taxon>
        <taxon>Alphaproteobacteria</taxon>
        <taxon>Hyphomicrobiales</taxon>
        <taxon>Xanthobacteraceae</taxon>
        <taxon>Ancylobacter</taxon>
    </lineage>
</organism>
<comment type="subcellular location">
    <subcellularLocation>
        <location evidence="1">Cell inner membrane</location>
        <topology evidence="1">Multi-pass membrane protein</topology>
    </subcellularLocation>
</comment>
<keyword evidence="3" id="KW-1003">Cell membrane</keyword>
<dbReference type="SUPFAM" id="SSF103473">
    <property type="entry name" value="MFS general substrate transporter"/>
    <property type="match status" value="1"/>
</dbReference>
<dbReference type="GO" id="GO:0005886">
    <property type="term" value="C:plasma membrane"/>
    <property type="evidence" value="ECO:0007669"/>
    <property type="project" value="UniProtKB-SubCell"/>
</dbReference>
<dbReference type="PANTHER" id="PTHR23522">
    <property type="entry name" value="BLL5896 PROTEIN"/>
    <property type="match status" value="1"/>
</dbReference>
<evidence type="ECO:0000256" key="2">
    <source>
        <dbReference type="ARBA" id="ARBA00022448"/>
    </source>
</evidence>
<protein>
    <submittedName>
        <fullName evidence="10">MFS transporter</fullName>
    </submittedName>
</protein>
<keyword evidence="2" id="KW-0813">Transport</keyword>
<dbReference type="Proteomes" id="UP000831684">
    <property type="component" value="Chromosome"/>
</dbReference>
<evidence type="ECO:0000256" key="1">
    <source>
        <dbReference type="ARBA" id="ARBA00004429"/>
    </source>
</evidence>
<feature type="transmembrane region" description="Helical" evidence="8">
    <location>
        <begin position="295"/>
        <end position="319"/>
    </location>
</feature>
<dbReference type="Gene3D" id="1.20.1250.20">
    <property type="entry name" value="MFS general substrate transporter like domains"/>
    <property type="match status" value="2"/>
</dbReference>
<dbReference type="InterPro" id="IPR026032">
    <property type="entry name" value="HcaT-like"/>
</dbReference>
<feature type="transmembrane region" description="Helical" evidence="8">
    <location>
        <begin position="40"/>
        <end position="62"/>
    </location>
</feature>
<feature type="transmembrane region" description="Helical" evidence="8">
    <location>
        <begin position="9"/>
        <end position="28"/>
    </location>
</feature>
<feature type="transmembrane region" description="Helical" evidence="8">
    <location>
        <begin position="133"/>
        <end position="159"/>
    </location>
</feature>
<evidence type="ECO:0000256" key="8">
    <source>
        <dbReference type="SAM" id="Phobius"/>
    </source>
</evidence>
<evidence type="ECO:0000313" key="10">
    <source>
        <dbReference type="EMBL" id="UOK69875.1"/>
    </source>
</evidence>
<feature type="transmembrane region" description="Helical" evidence="8">
    <location>
        <begin position="272"/>
        <end position="289"/>
    </location>
</feature>
<evidence type="ECO:0000256" key="5">
    <source>
        <dbReference type="ARBA" id="ARBA00022692"/>
    </source>
</evidence>
<evidence type="ECO:0000256" key="4">
    <source>
        <dbReference type="ARBA" id="ARBA00022519"/>
    </source>
</evidence>